<protein>
    <submittedName>
        <fullName evidence="2">Uncharacterized protein</fullName>
    </submittedName>
</protein>
<evidence type="ECO:0000313" key="2">
    <source>
        <dbReference type="EMBL" id="MDI9258316.1"/>
    </source>
</evidence>
<dbReference type="PROSITE" id="PS51257">
    <property type="entry name" value="PROKAR_LIPOPROTEIN"/>
    <property type="match status" value="1"/>
</dbReference>
<feature type="region of interest" description="Disordered" evidence="1">
    <location>
        <begin position="131"/>
        <end position="183"/>
    </location>
</feature>
<accession>A0ABT6XTB8</accession>
<name>A0ABT6XTB8_9FLAO</name>
<evidence type="ECO:0000313" key="3">
    <source>
        <dbReference type="Proteomes" id="UP001230035"/>
    </source>
</evidence>
<dbReference type="RefSeq" id="WP_283239981.1">
    <property type="nucleotide sequence ID" value="NZ_JASGBP010000010.1"/>
</dbReference>
<reference evidence="2 3" key="1">
    <citation type="submission" date="2023-05" db="EMBL/GenBank/DDBJ databases">
        <title>Flavobacterium sedimenti sp. nov., isolated from the sediment.</title>
        <authorList>
            <person name="Wu N."/>
        </authorList>
    </citation>
    <scope>NUCLEOTIDE SEQUENCE [LARGE SCALE GENOMIC DNA]</scope>
    <source>
        <strain evidence="2 3">YZ-48</strain>
    </source>
</reference>
<gene>
    <name evidence="2" type="ORF">QHT84_12900</name>
</gene>
<sequence length="183" mass="18763">MKSKVIFSSLLSAAFLMVSCKKEEEAVTTSGDKPKEIIMPRVQTIPNQTAPNMQPVTQNVTPMQSAQPVTTGQPVTLNPAPVTTKPGMNPPHGQPGHRCDIAVGAPLNSPVKPAVKAGSGTTQQINPATITTTSTTTQPSGAPAILSTESGSATTTTAPGMNPPHGQDGHRCDIAVGAPLPKS</sequence>
<feature type="compositionally biased region" description="Polar residues" evidence="1">
    <location>
        <begin position="66"/>
        <end position="76"/>
    </location>
</feature>
<dbReference type="Proteomes" id="UP001230035">
    <property type="component" value="Unassembled WGS sequence"/>
</dbReference>
<feature type="compositionally biased region" description="Low complexity" evidence="1">
    <location>
        <begin position="147"/>
        <end position="158"/>
    </location>
</feature>
<proteinExistence type="predicted"/>
<comment type="caution">
    <text evidence="2">The sequence shown here is derived from an EMBL/GenBank/DDBJ whole genome shotgun (WGS) entry which is preliminary data.</text>
</comment>
<evidence type="ECO:0000256" key="1">
    <source>
        <dbReference type="SAM" id="MobiDB-lite"/>
    </source>
</evidence>
<dbReference type="EMBL" id="JASGBP010000010">
    <property type="protein sequence ID" value="MDI9258316.1"/>
    <property type="molecule type" value="Genomic_DNA"/>
</dbReference>
<organism evidence="2 3">
    <name type="scientific">Flavobacterium sedimenticola</name>
    <dbReference type="NCBI Taxonomy" id="3043286"/>
    <lineage>
        <taxon>Bacteria</taxon>
        <taxon>Pseudomonadati</taxon>
        <taxon>Bacteroidota</taxon>
        <taxon>Flavobacteriia</taxon>
        <taxon>Flavobacteriales</taxon>
        <taxon>Flavobacteriaceae</taxon>
        <taxon>Flavobacterium</taxon>
    </lineage>
</organism>
<keyword evidence="3" id="KW-1185">Reference proteome</keyword>
<feature type="region of interest" description="Disordered" evidence="1">
    <location>
        <begin position="66"/>
        <end position="101"/>
    </location>
</feature>